<dbReference type="Proteomes" id="UP000694888">
    <property type="component" value="Unplaced"/>
</dbReference>
<organism evidence="1 2">
    <name type="scientific">Aplysia californica</name>
    <name type="common">California sea hare</name>
    <dbReference type="NCBI Taxonomy" id="6500"/>
    <lineage>
        <taxon>Eukaryota</taxon>
        <taxon>Metazoa</taxon>
        <taxon>Spiralia</taxon>
        <taxon>Lophotrochozoa</taxon>
        <taxon>Mollusca</taxon>
        <taxon>Gastropoda</taxon>
        <taxon>Heterobranchia</taxon>
        <taxon>Euthyneura</taxon>
        <taxon>Tectipleura</taxon>
        <taxon>Aplysiida</taxon>
        <taxon>Aplysioidea</taxon>
        <taxon>Aplysiidae</taxon>
        <taxon>Aplysia</taxon>
    </lineage>
</organism>
<evidence type="ECO:0000313" key="2">
    <source>
        <dbReference type="RefSeq" id="XP_035828468.1"/>
    </source>
</evidence>
<sequence length="184" mass="20658">MTDKTRKQDRTAAASAVRCDVYPGVTCMSRFDVYPDVTCMSRCDVYPGVTCVQSNPTLDCNIHARFGEVLDHWLNIEEVALVLYSGGWDVKFVVLDGRGSNFVNWLSPDRVLRSSWSDLKTEAKNFFSIVGDAVNYRHFFLNSIYGGCDVDEGWLVTVDQPHPNCEWERSDGGGGGEFDHSVRD</sequence>
<dbReference type="GeneID" id="118478619"/>
<gene>
    <name evidence="2" type="primary">LOC118478619</name>
</gene>
<proteinExistence type="predicted"/>
<reference evidence="2" key="1">
    <citation type="submission" date="2025-08" db="UniProtKB">
        <authorList>
            <consortium name="RefSeq"/>
        </authorList>
    </citation>
    <scope>IDENTIFICATION</scope>
</reference>
<dbReference type="RefSeq" id="XP_035828468.1">
    <property type="nucleotide sequence ID" value="XM_035972575.1"/>
</dbReference>
<protein>
    <submittedName>
        <fullName evidence="2">Uncharacterized protein LOC118478619</fullName>
    </submittedName>
</protein>
<accession>A0ABM1W1C5</accession>
<name>A0ABM1W1C5_APLCA</name>
<evidence type="ECO:0000313" key="1">
    <source>
        <dbReference type="Proteomes" id="UP000694888"/>
    </source>
</evidence>
<keyword evidence="1" id="KW-1185">Reference proteome</keyword>